<protein>
    <recommendedName>
        <fullName evidence="8">Glutamyl-tRNA(Gln) amidotransferase subunit A</fullName>
        <shortName evidence="8">Glu-ADT subunit A</shortName>
        <ecNumber evidence="8">6.3.5.7</ecNumber>
    </recommendedName>
</protein>
<comment type="function">
    <text evidence="6 8">Allows the formation of correctly charged Gln-tRNA(Gln) through the transamidation of misacylated Glu-tRNA(Gln) in organisms which lack glutaminyl-tRNA synthetase. The reaction takes place in the presence of glutamine and ATP through an activated gamma-phospho-Glu-tRNA(Gln).</text>
</comment>
<keyword evidence="11" id="KW-1185">Reference proteome</keyword>
<dbReference type="AlphaFoldDB" id="A0A285UJU7"/>
<dbReference type="GO" id="GO:0006412">
    <property type="term" value="P:translation"/>
    <property type="evidence" value="ECO:0007669"/>
    <property type="project" value="UniProtKB-UniRule"/>
</dbReference>
<dbReference type="GO" id="GO:0005524">
    <property type="term" value="F:ATP binding"/>
    <property type="evidence" value="ECO:0007669"/>
    <property type="project" value="UniProtKB-KW"/>
</dbReference>
<dbReference type="OrthoDB" id="9811471at2"/>
<evidence type="ECO:0000256" key="8">
    <source>
        <dbReference type="HAMAP-Rule" id="MF_00120"/>
    </source>
</evidence>
<dbReference type="EC" id="6.3.5.7" evidence="8"/>
<organism evidence="10 11">
    <name type="scientific">Salinicoccus kekensis</name>
    <dbReference type="NCBI Taxonomy" id="714307"/>
    <lineage>
        <taxon>Bacteria</taxon>
        <taxon>Bacillati</taxon>
        <taxon>Bacillota</taxon>
        <taxon>Bacilli</taxon>
        <taxon>Bacillales</taxon>
        <taxon>Staphylococcaceae</taxon>
        <taxon>Salinicoccus</taxon>
    </lineage>
</organism>
<feature type="domain" description="Amidase" evidence="9">
    <location>
        <begin position="24"/>
        <end position="466"/>
    </location>
</feature>
<dbReference type="Gene3D" id="3.90.1300.10">
    <property type="entry name" value="Amidase signature (AS) domain"/>
    <property type="match status" value="1"/>
</dbReference>
<evidence type="ECO:0000256" key="6">
    <source>
        <dbReference type="ARBA" id="ARBA00025295"/>
    </source>
</evidence>
<feature type="active site" description="Acyl-ester intermediate" evidence="8">
    <location>
        <position position="178"/>
    </location>
</feature>
<keyword evidence="10" id="KW-0808">Transferase</keyword>
<proteinExistence type="inferred from homology"/>
<dbReference type="InterPro" id="IPR036928">
    <property type="entry name" value="AS_sf"/>
</dbReference>
<dbReference type="InterPro" id="IPR023631">
    <property type="entry name" value="Amidase_dom"/>
</dbReference>
<keyword evidence="4 8" id="KW-0067">ATP-binding</keyword>
<dbReference type="PANTHER" id="PTHR11895:SF151">
    <property type="entry name" value="GLUTAMYL-TRNA(GLN) AMIDOTRANSFERASE SUBUNIT A"/>
    <property type="match status" value="1"/>
</dbReference>
<dbReference type="RefSeq" id="WP_097040064.1">
    <property type="nucleotide sequence ID" value="NZ_OBQF01000002.1"/>
</dbReference>
<name>A0A285UJU7_9STAP</name>
<evidence type="ECO:0000313" key="10">
    <source>
        <dbReference type="EMBL" id="SOC40876.1"/>
    </source>
</evidence>
<accession>A0A285UJU7</accession>
<evidence type="ECO:0000259" key="9">
    <source>
        <dbReference type="Pfam" id="PF01425"/>
    </source>
</evidence>
<evidence type="ECO:0000256" key="2">
    <source>
        <dbReference type="ARBA" id="ARBA00022598"/>
    </source>
</evidence>
<dbReference type="Proteomes" id="UP000219412">
    <property type="component" value="Unassembled WGS sequence"/>
</dbReference>
<comment type="catalytic activity">
    <reaction evidence="7 8">
        <text>L-glutamyl-tRNA(Gln) + L-glutamine + ATP + H2O = L-glutaminyl-tRNA(Gln) + L-glutamate + ADP + phosphate + H(+)</text>
        <dbReference type="Rhea" id="RHEA:17521"/>
        <dbReference type="Rhea" id="RHEA-COMP:9681"/>
        <dbReference type="Rhea" id="RHEA-COMP:9684"/>
        <dbReference type="ChEBI" id="CHEBI:15377"/>
        <dbReference type="ChEBI" id="CHEBI:15378"/>
        <dbReference type="ChEBI" id="CHEBI:29985"/>
        <dbReference type="ChEBI" id="CHEBI:30616"/>
        <dbReference type="ChEBI" id="CHEBI:43474"/>
        <dbReference type="ChEBI" id="CHEBI:58359"/>
        <dbReference type="ChEBI" id="CHEBI:78520"/>
        <dbReference type="ChEBI" id="CHEBI:78521"/>
        <dbReference type="ChEBI" id="CHEBI:456216"/>
        <dbReference type="EC" id="6.3.5.7"/>
    </reaction>
</comment>
<dbReference type="Pfam" id="PF01425">
    <property type="entry name" value="Amidase"/>
    <property type="match status" value="1"/>
</dbReference>
<comment type="subunit">
    <text evidence="8">Heterotrimer of A, B and C subunits.</text>
</comment>
<feature type="active site" description="Charge relay system" evidence="8">
    <location>
        <position position="154"/>
    </location>
</feature>
<dbReference type="InterPro" id="IPR020556">
    <property type="entry name" value="Amidase_CS"/>
</dbReference>
<dbReference type="GO" id="GO:0016740">
    <property type="term" value="F:transferase activity"/>
    <property type="evidence" value="ECO:0007669"/>
    <property type="project" value="UniProtKB-KW"/>
</dbReference>
<keyword evidence="3 8" id="KW-0547">Nucleotide-binding</keyword>
<dbReference type="HAMAP" id="MF_00120">
    <property type="entry name" value="GatA"/>
    <property type="match status" value="1"/>
</dbReference>
<dbReference type="NCBIfam" id="TIGR00132">
    <property type="entry name" value="gatA"/>
    <property type="match status" value="1"/>
</dbReference>
<reference evidence="11" key="1">
    <citation type="submission" date="2017-08" db="EMBL/GenBank/DDBJ databases">
        <authorList>
            <person name="Varghese N."/>
            <person name="Submissions S."/>
        </authorList>
    </citation>
    <scope>NUCLEOTIDE SEQUENCE [LARGE SCALE GENOMIC DNA]</scope>
    <source>
        <strain evidence="11">DSM 23173</strain>
    </source>
</reference>
<comment type="similarity">
    <text evidence="1 8">Belongs to the amidase family. GatA subfamily.</text>
</comment>
<evidence type="ECO:0000256" key="4">
    <source>
        <dbReference type="ARBA" id="ARBA00022840"/>
    </source>
</evidence>
<evidence type="ECO:0000256" key="1">
    <source>
        <dbReference type="ARBA" id="ARBA00008069"/>
    </source>
</evidence>
<dbReference type="GO" id="GO:0050567">
    <property type="term" value="F:glutaminyl-tRNA synthase (glutamine-hydrolyzing) activity"/>
    <property type="evidence" value="ECO:0007669"/>
    <property type="project" value="UniProtKB-UniRule"/>
</dbReference>
<dbReference type="EMBL" id="OBQF01000002">
    <property type="protein sequence ID" value="SOC40876.1"/>
    <property type="molecule type" value="Genomic_DNA"/>
</dbReference>
<keyword evidence="2 8" id="KW-0436">Ligase</keyword>
<evidence type="ECO:0000256" key="5">
    <source>
        <dbReference type="ARBA" id="ARBA00022917"/>
    </source>
</evidence>
<dbReference type="PANTHER" id="PTHR11895">
    <property type="entry name" value="TRANSAMIDASE"/>
    <property type="match status" value="1"/>
</dbReference>
<dbReference type="GO" id="GO:0030956">
    <property type="term" value="C:glutamyl-tRNA(Gln) amidotransferase complex"/>
    <property type="evidence" value="ECO:0007669"/>
    <property type="project" value="InterPro"/>
</dbReference>
<dbReference type="PROSITE" id="PS00571">
    <property type="entry name" value="AMIDASES"/>
    <property type="match status" value="1"/>
</dbReference>
<dbReference type="InterPro" id="IPR000120">
    <property type="entry name" value="Amidase"/>
</dbReference>
<evidence type="ECO:0000313" key="11">
    <source>
        <dbReference type="Proteomes" id="UP000219412"/>
    </source>
</evidence>
<sequence length="491" mass="54128">MNIYELTVEELYDKIQQKELKPSEVVGALFEDIDKIDETLGSFLFINKEDAMKEAEKLDALQDEGKMDGELFGIPMGIKDNIVTKDVLTTCASRMLEDFNPVYDATVMEKLNAESPVLMGKNNMDEFAMGGSNENSYFKIVRNPWDTDAVPGGSSGGSAAAVAAGLVPFSLGSDTGGSVRQPASFCGVVGMKPTYGRVSRYGLVAFASSLDQIGPITRNVRDNAKILNLISGSNNKDATSMPDIDADFLKGIDADLTGKKIALPDEYVDEGVDEEVREAVEKAVKVFEDLGATVERVSFSDIKYVVAAYYLIASSEASSNLARFDGIRFGHRAEGAETLEELYKKTRAEGFGEEVKRRILLGTFVLSAGHYDQYYIRAQKLRTIIEADMERILEDYDLIIGPTTTSAAYDIGEKIDDKLQMYKDDILTIPANLTGMPAISIPCGVTSKNRPIGLQITGRHFSEAEIYNAAFKFEEKFNLHEELKEIQKELR</sequence>
<feature type="active site" description="Charge relay system" evidence="8">
    <location>
        <position position="79"/>
    </location>
</feature>
<dbReference type="InterPro" id="IPR004412">
    <property type="entry name" value="GatA"/>
</dbReference>
<dbReference type="SUPFAM" id="SSF75304">
    <property type="entry name" value="Amidase signature (AS) enzymes"/>
    <property type="match status" value="1"/>
</dbReference>
<evidence type="ECO:0000256" key="3">
    <source>
        <dbReference type="ARBA" id="ARBA00022741"/>
    </source>
</evidence>
<evidence type="ECO:0000256" key="7">
    <source>
        <dbReference type="ARBA" id="ARBA00047407"/>
    </source>
</evidence>
<gene>
    <name evidence="8" type="primary">gatA</name>
    <name evidence="10" type="ORF">SAMN05878391_1170</name>
</gene>
<keyword evidence="5 8" id="KW-0648">Protein biosynthesis</keyword>